<reference evidence="3" key="1">
    <citation type="journal article" date="2013" name="Lancet">
        <title>First case of E anophelis outbreak in an intensive-care unit.</title>
        <authorList>
            <person name="Teo J."/>
            <person name="Tan S.Y."/>
            <person name="Tay M."/>
            <person name="Ding Y."/>
            <person name="Kjelleberg S."/>
            <person name="Givskov M."/>
            <person name="Lin R.T."/>
            <person name="Yang L."/>
        </authorList>
    </citation>
    <scope>NUCLEOTIDE SEQUENCE [LARGE SCALE GENOMIC DNA]</scope>
    <source>
        <strain evidence="3">NUHP1</strain>
    </source>
</reference>
<dbReference type="InterPro" id="IPR036465">
    <property type="entry name" value="vWFA_dom_sf"/>
</dbReference>
<gene>
    <name evidence="3" type="ORF">BD94_3609</name>
</gene>
<proteinExistence type="predicted"/>
<keyword evidence="1" id="KW-1133">Transmembrane helix</keyword>
<reference evidence="3" key="2">
    <citation type="journal article" date="2015" name="Genome Biol. Evol.">
        <title>Complete Genome Sequence and Transcriptomic Analysis of the Novel Pathogen Elizabethkingia anophelis in Response to Oxidative Stress.</title>
        <authorList>
            <person name="Li Y."/>
            <person name="Liu Y."/>
            <person name="Chew S.C."/>
            <person name="Tay M."/>
            <person name="Salido M.M."/>
            <person name="Teo J."/>
            <person name="Lauro F.M."/>
            <person name="Givskov M."/>
            <person name="Yang L."/>
        </authorList>
    </citation>
    <scope>NUCLEOTIDE SEQUENCE</scope>
    <source>
        <strain evidence="3">NUHP1</strain>
    </source>
</reference>
<feature type="transmembrane region" description="Helical" evidence="1">
    <location>
        <begin position="33"/>
        <end position="53"/>
    </location>
</feature>
<dbReference type="Proteomes" id="UP000028933">
    <property type="component" value="Chromosome"/>
</dbReference>
<evidence type="ECO:0000313" key="4">
    <source>
        <dbReference type="Proteomes" id="UP000028933"/>
    </source>
</evidence>
<evidence type="ECO:0000256" key="1">
    <source>
        <dbReference type="SAM" id="Phobius"/>
    </source>
</evidence>
<protein>
    <submittedName>
        <fullName evidence="3">Cell division protein DivIC (FtsB), stabilizes FtsL against RasP cleavage</fullName>
    </submittedName>
</protein>
<dbReference type="InterPro" id="IPR002881">
    <property type="entry name" value="DUF58"/>
</dbReference>
<dbReference type="eggNOG" id="COG1721">
    <property type="taxonomic scope" value="Bacteria"/>
</dbReference>
<accession>A0A077EMD3</accession>
<dbReference type="Pfam" id="PF01882">
    <property type="entry name" value="DUF58"/>
    <property type="match status" value="1"/>
</dbReference>
<dbReference type="EMBL" id="CP007547">
    <property type="protein sequence ID" value="AIL47384.1"/>
    <property type="molecule type" value="Genomic_DNA"/>
</dbReference>
<dbReference type="STRING" id="1338011.BD94_3609"/>
<dbReference type="PANTHER" id="PTHR33608:SF3">
    <property type="entry name" value="SLR2013 PROTEIN"/>
    <property type="match status" value="1"/>
</dbReference>
<keyword evidence="3" id="KW-0131">Cell cycle</keyword>
<name>A0A077EMD3_9FLAO</name>
<feature type="transmembrane region" description="Helical" evidence="1">
    <location>
        <begin position="9"/>
        <end position="27"/>
    </location>
</feature>
<dbReference type="RefSeq" id="WP_024565647.1">
    <property type="nucleotide sequence ID" value="NZ_CP007547.1"/>
</dbReference>
<dbReference type="KEGG" id="eao:BD94_3609"/>
<keyword evidence="1" id="KW-0812">Transmembrane</keyword>
<dbReference type="HOGENOM" id="CLU_048408_0_0_10"/>
<organism evidence="3 4">
    <name type="scientific">Elizabethkingia anophelis NUHP1</name>
    <dbReference type="NCBI Taxonomy" id="1338011"/>
    <lineage>
        <taxon>Bacteria</taxon>
        <taxon>Pseudomonadati</taxon>
        <taxon>Bacteroidota</taxon>
        <taxon>Flavobacteriia</taxon>
        <taxon>Flavobacteriales</taxon>
        <taxon>Weeksellaceae</taxon>
        <taxon>Elizabethkingia</taxon>
    </lineage>
</organism>
<dbReference type="GO" id="GO:0051301">
    <property type="term" value="P:cell division"/>
    <property type="evidence" value="ECO:0007669"/>
    <property type="project" value="UniProtKB-KW"/>
</dbReference>
<evidence type="ECO:0000259" key="2">
    <source>
        <dbReference type="Pfam" id="PF01882"/>
    </source>
</evidence>
<keyword evidence="1" id="KW-0472">Membrane</keyword>
<sequence length="441" mass="51759">MKKLYINNLFFLLLGIIAVVYVFAFFFPFVMWVAHAGLLLLVLITCIDVFILFRVKNGVRSNRILPEKLSNGDENFTKIDLRNNYPFTIKAKVIDEVPFQFQLRNFEIHKDIKPYGNTLFEYPLLPKERGEYQFGNLNIYVRSPLGLVAKRYKTQDGQMVPSYPSFIHLRKYELMAMQNEFLLGGIKKIRKIGHTMEFEQIREYVTGDDIRSINWKATGKQNRLMINQYQEERAQRVYMLIDKGRTMKMPFNGLSLLDYSINASMALAHIILKKQDRAGVMTFSKKMENTVAAELKAGQIKKIAEALYNINTNFYESDFSRLYTDLRRKVTQRSLILLFTNFETLDALKRQLPYLRGIAKSHLLVIVFFKNAEVMKMMDHKNAQKTHDVYDQIIAEKFEYEKKLIRQELQKYGIYSVYTLPENLSIEVINKYLEIKARGIL</sequence>
<dbReference type="PANTHER" id="PTHR33608">
    <property type="entry name" value="BLL2464 PROTEIN"/>
    <property type="match status" value="1"/>
</dbReference>
<dbReference type="AlphaFoldDB" id="A0A077EMD3"/>
<evidence type="ECO:0000313" key="3">
    <source>
        <dbReference type="EMBL" id="AIL47384.1"/>
    </source>
</evidence>
<feature type="domain" description="DUF58" evidence="2">
    <location>
        <begin position="200"/>
        <end position="365"/>
    </location>
</feature>
<keyword evidence="3" id="KW-0132">Cell division</keyword>
<dbReference type="SUPFAM" id="SSF53300">
    <property type="entry name" value="vWA-like"/>
    <property type="match status" value="1"/>
</dbReference>